<dbReference type="Pfam" id="PF10545">
    <property type="entry name" value="MADF_DNA_bdg"/>
    <property type="match status" value="1"/>
</dbReference>
<dbReference type="PROSITE" id="PS51029">
    <property type="entry name" value="MADF"/>
    <property type="match status" value="1"/>
</dbReference>
<sequence>MPLTQDNKEFWREFIRMYKRLPALWRVKSDAYKNRKLKDESYQILIEKLRDLIPDADRETAKKKINALRTNYRREIKKIKESQGDDDNYTYKPTLWYFGELDFLRDQEIIVESGNAMINFDFDNEKDSYNLQVEEDIDFECTSSSVQKSERSTQTPERKLTKRKIIDQGDEQPTSNKYICSMTDETEILARLWAMEYRELNPDQKLFAKKAINDILFEGRLGTLHRYSVAINHQMLGQPAPYLRTNSDLNNSPTCSLGLEEPQIKQRSLSFSES</sequence>
<protein>
    <recommendedName>
        <fullName evidence="2">MADF domain-containing protein</fullName>
    </recommendedName>
</protein>
<evidence type="ECO:0000313" key="3">
    <source>
        <dbReference type="EMBL" id="KAJ8952886.1"/>
    </source>
</evidence>
<evidence type="ECO:0000313" key="4">
    <source>
        <dbReference type="Proteomes" id="UP001162162"/>
    </source>
</evidence>
<feature type="region of interest" description="Disordered" evidence="1">
    <location>
        <begin position="142"/>
        <end position="167"/>
    </location>
</feature>
<dbReference type="EMBL" id="JAPWTK010000063">
    <property type="protein sequence ID" value="KAJ8952886.1"/>
    <property type="molecule type" value="Genomic_DNA"/>
</dbReference>
<organism evidence="3 4">
    <name type="scientific">Aromia moschata</name>
    <dbReference type="NCBI Taxonomy" id="1265417"/>
    <lineage>
        <taxon>Eukaryota</taxon>
        <taxon>Metazoa</taxon>
        <taxon>Ecdysozoa</taxon>
        <taxon>Arthropoda</taxon>
        <taxon>Hexapoda</taxon>
        <taxon>Insecta</taxon>
        <taxon>Pterygota</taxon>
        <taxon>Neoptera</taxon>
        <taxon>Endopterygota</taxon>
        <taxon>Coleoptera</taxon>
        <taxon>Polyphaga</taxon>
        <taxon>Cucujiformia</taxon>
        <taxon>Chrysomeloidea</taxon>
        <taxon>Cerambycidae</taxon>
        <taxon>Cerambycinae</taxon>
        <taxon>Callichromatini</taxon>
        <taxon>Aromia</taxon>
    </lineage>
</organism>
<accession>A0AAV8YQ61</accession>
<gene>
    <name evidence="3" type="ORF">NQ318_006502</name>
</gene>
<dbReference type="InterPro" id="IPR006578">
    <property type="entry name" value="MADF-dom"/>
</dbReference>
<feature type="compositionally biased region" description="Basic and acidic residues" evidence="1">
    <location>
        <begin position="148"/>
        <end position="167"/>
    </location>
</feature>
<dbReference type="SMART" id="SM00595">
    <property type="entry name" value="MADF"/>
    <property type="match status" value="1"/>
</dbReference>
<comment type="caution">
    <text evidence="3">The sequence shown here is derived from an EMBL/GenBank/DDBJ whole genome shotgun (WGS) entry which is preliminary data.</text>
</comment>
<proteinExistence type="predicted"/>
<dbReference type="PANTHER" id="PTHR21505">
    <property type="entry name" value="MADF DOMAIN-CONTAINING PROTEIN-RELATED"/>
    <property type="match status" value="1"/>
</dbReference>
<dbReference type="PANTHER" id="PTHR21505:SF8">
    <property type="entry name" value="DPT-YFP REPRESSOR BY OVEREXPRESSION, ISOFORM D-RELATED"/>
    <property type="match status" value="1"/>
</dbReference>
<dbReference type="AlphaFoldDB" id="A0AAV8YQ61"/>
<dbReference type="Proteomes" id="UP001162162">
    <property type="component" value="Unassembled WGS sequence"/>
</dbReference>
<name>A0AAV8YQ61_9CUCU</name>
<evidence type="ECO:0000256" key="1">
    <source>
        <dbReference type="SAM" id="MobiDB-lite"/>
    </source>
</evidence>
<evidence type="ECO:0000259" key="2">
    <source>
        <dbReference type="PROSITE" id="PS51029"/>
    </source>
</evidence>
<feature type="domain" description="MADF" evidence="2">
    <location>
        <begin position="13"/>
        <end position="109"/>
    </location>
</feature>
<keyword evidence="4" id="KW-1185">Reference proteome</keyword>
<reference evidence="3" key="1">
    <citation type="journal article" date="2023" name="Insect Mol. Biol.">
        <title>Genome sequencing provides insights into the evolution of gene families encoding plant cell wall-degrading enzymes in longhorned beetles.</title>
        <authorList>
            <person name="Shin N.R."/>
            <person name="Okamura Y."/>
            <person name="Kirsch R."/>
            <person name="Pauchet Y."/>
        </authorList>
    </citation>
    <scope>NUCLEOTIDE SEQUENCE</scope>
    <source>
        <strain evidence="3">AMC_N1</strain>
    </source>
</reference>